<keyword evidence="2" id="KW-1185">Reference proteome</keyword>
<reference evidence="2" key="1">
    <citation type="journal article" date="2019" name="Int. J. Syst. Evol. Microbiol.">
        <title>The Global Catalogue of Microorganisms (GCM) 10K type strain sequencing project: providing services to taxonomists for standard genome sequencing and annotation.</title>
        <authorList>
            <consortium name="The Broad Institute Genomics Platform"/>
            <consortium name="The Broad Institute Genome Sequencing Center for Infectious Disease"/>
            <person name="Wu L."/>
            <person name="Ma J."/>
        </authorList>
    </citation>
    <scope>NUCLEOTIDE SEQUENCE [LARGE SCALE GENOMIC DNA]</scope>
    <source>
        <strain evidence="2">JCM 3366</strain>
    </source>
</reference>
<evidence type="ECO:0000313" key="1">
    <source>
        <dbReference type="EMBL" id="MFC5584481.1"/>
    </source>
</evidence>
<dbReference type="RefSeq" id="WP_223019727.1">
    <property type="nucleotide sequence ID" value="NZ_CP078143.1"/>
</dbReference>
<evidence type="ECO:0000313" key="2">
    <source>
        <dbReference type="Proteomes" id="UP001596107"/>
    </source>
</evidence>
<name>A0ABW0T773_9HYPH</name>
<accession>A0ABW0T773</accession>
<comment type="caution">
    <text evidence="1">The sequence shown here is derived from an EMBL/GenBank/DDBJ whole genome shotgun (WGS) entry which is preliminary data.</text>
</comment>
<sequence>MPKLLAGQYVTEHSCQQAMEQLFDDLAAQGMPASRMSATCADSRLAGFVEEVGL</sequence>
<organism evidence="1 2">
    <name type="scientific">Nitratireductor kimnyeongensis</name>
    <dbReference type="NCBI Taxonomy" id="430679"/>
    <lineage>
        <taxon>Bacteria</taxon>
        <taxon>Pseudomonadati</taxon>
        <taxon>Pseudomonadota</taxon>
        <taxon>Alphaproteobacteria</taxon>
        <taxon>Hyphomicrobiales</taxon>
        <taxon>Phyllobacteriaceae</taxon>
        <taxon>Nitratireductor</taxon>
    </lineage>
</organism>
<protein>
    <submittedName>
        <fullName evidence="1">Uncharacterized protein</fullName>
    </submittedName>
</protein>
<dbReference type="EMBL" id="JBHSNB010000001">
    <property type="protein sequence ID" value="MFC5584481.1"/>
    <property type="molecule type" value="Genomic_DNA"/>
</dbReference>
<proteinExistence type="predicted"/>
<dbReference type="Proteomes" id="UP001596107">
    <property type="component" value="Unassembled WGS sequence"/>
</dbReference>
<gene>
    <name evidence="1" type="ORF">ACFPOD_05115</name>
</gene>